<dbReference type="PANTHER" id="PTHR33744">
    <property type="entry name" value="CARBOHYDRATE DIACID REGULATOR"/>
    <property type="match status" value="1"/>
</dbReference>
<dbReference type="Proteomes" id="UP000325003">
    <property type="component" value="Unassembled WGS sequence"/>
</dbReference>
<protein>
    <submittedName>
        <fullName evidence="3">PucR family transcriptional regulator</fullName>
    </submittedName>
</protein>
<evidence type="ECO:0000313" key="4">
    <source>
        <dbReference type="Proteomes" id="UP000325003"/>
    </source>
</evidence>
<evidence type="ECO:0000259" key="1">
    <source>
        <dbReference type="Pfam" id="PF13556"/>
    </source>
</evidence>
<gene>
    <name evidence="3" type="ORF">F0U44_05160</name>
</gene>
<dbReference type="Pfam" id="PF13556">
    <property type="entry name" value="HTH_30"/>
    <property type="match status" value="1"/>
</dbReference>
<name>A0A5B1LMC2_9ACTN</name>
<dbReference type="PANTHER" id="PTHR33744:SF1">
    <property type="entry name" value="DNA-BINDING TRANSCRIPTIONAL ACTIVATOR ADER"/>
    <property type="match status" value="1"/>
</dbReference>
<feature type="domain" description="RsbT co-antagonist protein RsbRD N-terminal" evidence="2">
    <location>
        <begin position="18"/>
        <end position="156"/>
    </location>
</feature>
<evidence type="ECO:0000313" key="3">
    <source>
        <dbReference type="EMBL" id="KAA1421664.1"/>
    </source>
</evidence>
<accession>A0A5B1LMC2</accession>
<dbReference type="AlphaFoldDB" id="A0A5B1LMC2"/>
<reference evidence="3 4" key="1">
    <citation type="submission" date="2019-09" db="EMBL/GenBank/DDBJ databases">
        <title>Nocardioides panacisoli sp. nov., isolated from the soil of a ginseng field.</title>
        <authorList>
            <person name="Cho C."/>
        </authorList>
    </citation>
    <scope>NUCLEOTIDE SEQUENCE [LARGE SCALE GENOMIC DNA]</scope>
    <source>
        <strain evidence="3 4">BN130099</strain>
    </source>
</reference>
<dbReference type="InterPro" id="IPR042070">
    <property type="entry name" value="PucR_C-HTH_sf"/>
</dbReference>
<feature type="domain" description="PucR C-terminal helix-turn-helix" evidence="1">
    <location>
        <begin position="333"/>
        <end position="389"/>
    </location>
</feature>
<dbReference type="Pfam" id="PF14361">
    <property type="entry name" value="RsbRD_N"/>
    <property type="match status" value="1"/>
</dbReference>
<dbReference type="Gene3D" id="1.10.10.2840">
    <property type="entry name" value="PucR C-terminal helix-turn-helix domain"/>
    <property type="match status" value="1"/>
</dbReference>
<dbReference type="InterPro" id="IPR025751">
    <property type="entry name" value="RsbRD_N_dom"/>
</dbReference>
<sequence length="396" mass="42143">MVIAGQPVVEFLRGRHRELVDEVLETLVREVAIYGRLPRELIDGDVRRVVDRALRMFAAATVTSGRPAAEELVELADSAVRRAEEGVPMEAVLAAYFRGSRVATDALVAIAGPDDFADLRRVVEMLLTFLEEVCAAVASGYARHGRTLQAEQASARQVLVDVLLNGGDARSAAGPADVRLPESYLVCALVVGAHPDESDPTVDGQVAARRKLRRVREELDRHYGDPVLWRPQADGGLALVPSADLARLRSVLASVGRIAGASVHVGIARAAPDDVAAAAEVATAVAEVAQLTGRPDGGYELADVALDFQLRQPGPARAVLAALLDALDDRPDLAETLQVFVATGLNRRRTAAALAVHPNTVDNRLRRVAELTGLDPTDSADVPTIRAAIVARSSHP</sequence>
<comment type="caution">
    <text evidence="3">The sequence shown here is derived from an EMBL/GenBank/DDBJ whole genome shotgun (WGS) entry which is preliminary data.</text>
</comment>
<reference evidence="3 4" key="2">
    <citation type="submission" date="2019-09" db="EMBL/GenBank/DDBJ databases">
        <authorList>
            <person name="Jin C."/>
        </authorList>
    </citation>
    <scope>NUCLEOTIDE SEQUENCE [LARGE SCALE GENOMIC DNA]</scope>
    <source>
        <strain evidence="3 4">BN130099</strain>
    </source>
</reference>
<organism evidence="3 4">
    <name type="scientific">Nocardioides humilatus</name>
    <dbReference type="NCBI Taxonomy" id="2607660"/>
    <lineage>
        <taxon>Bacteria</taxon>
        <taxon>Bacillati</taxon>
        <taxon>Actinomycetota</taxon>
        <taxon>Actinomycetes</taxon>
        <taxon>Propionibacteriales</taxon>
        <taxon>Nocardioidaceae</taxon>
        <taxon>Nocardioides</taxon>
    </lineage>
</organism>
<dbReference type="RefSeq" id="WP_149727124.1">
    <property type="nucleotide sequence ID" value="NZ_VUJV01000001.1"/>
</dbReference>
<dbReference type="EMBL" id="VUJV01000001">
    <property type="protein sequence ID" value="KAA1421664.1"/>
    <property type="molecule type" value="Genomic_DNA"/>
</dbReference>
<dbReference type="InterPro" id="IPR025736">
    <property type="entry name" value="PucR_C-HTH_dom"/>
</dbReference>
<keyword evidence="4" id="KW-1185">Reference proteome</keyword>
<evidence type="ECO:0000259" key="2">
    <source>
        <dbReference type="Pfam" id="PF14361"/>
    </source>
</evidence>
<dbReference type="InterPro" id="IPR051448">
    <property type="entry name" value="CdaR-like_regulators"/>
</dbReference>
<proteinExistence type="predicted"/>